<keyword evidence="3" id="KW-1185">Reference proteome</keyword>
<feature type="compositionally biased region" description="Low complexity" evidence="1">
    <location>
        <begin position="217"/>
        <end position="230"/>
    </location>
</feature>
<dbReference type="SUPFAM" id="SSF57997">
    <property type="entry name" value="Tropomyosin"/>
    <property type="match status" value="1"/>
</dbReference>
<feature type="region of interest" description="Disordered" evidence="1">
    <location>
        <begin position="48"/>
        <end position="73"/>
    </location>
</feature>
<evidence type="ECO:0000313" key="2">
    <source>
        <dbReference type="EMBL" id="KAH8386493.1"/>
    </source>
</evidence>
<dbReference type="EMBL" id="JAJJHW010000095">
    <property type="protein sequence ID" value="KAH8386493.1"/>
    <property type="molecule type" value="Genomic_DNA"/>
</dbReference>
<organism evidence="2 3">
    <name type="scientific">Drosophila rubida</name>
    <dbReference type="NCBI Taxonomy" id="30044"/>
    <lineage>
        <taxon>Eukaryota</taxon>
        <taxon>Metazoa</taxon>
        <taxon>Ecdysozoa</taxon>
        <taxon>Arthropoda</taxon>
        <taxon>Hexapoda</taxon>
        <taxon>Insecta</taxon>
        <taxon>Pterygota</taxon>
        <taxon>Neoptera</taxon>
        <taxon>Endopterygota</taxon>
        <taxon>Diptera</taxon>
        <taxon>Brachycera</taxon>
        <taxon>Muscomorpha</taxon>
        <taxon>Ephydroidea</taxon>
        <taxon>Drosophilidae</taxon>
        <taxon>Drosophila</taxon>
    </lineage>
</organism>
<evidence type="ECO:0000256" key="1">
    <source>
        <dbReference type="SAM" id="MobiDB-lite"/>
    </source>
</evidence>
<sequence>MENKKRAASVSINKHTVIKSSRDVKQLSPKLESEDTLIEIKTKSSNKTKIGKPKLVQKSPSPILKDSALANTPPSKMTAEELASILENDSPFKPRNRLLVLRSPPDTPKVSATTILAKPQINTPSLLPSENPAKVAGMKPLKHRVDTVKHQLDIPKRQIETLKQQMDTIEQQLDIPKQQLDTPKQQLDASKKLLDTPKQSPVGQHTEMPKKTFTLDTPNSLPSPEESPIIPVTPPMAASKSPEPETPNNLQLQSLRPTETQLQQQRQTMMPSSPGNPIQLSSPPYVSDPMMYNPNEDWQQRLRSSQIRQSARAATVAAAAGAAAVAAQVRREALDAIARKQHHPRSKEEAPPANENPHHDQRRGIRNVNLLSSALSIIREMDPAYLEKLCYAIHDQLSKAEPLD</sequence>
<feature type="compositionally biased region" description="Polar residues" evidence="1">
    <location>
        <begin position="179"/>
        <end position="188"/>
    </location>
</feature>
<protein>
    <submittedName>
        <fullName evidence="2">Uncharacterized protein</fullName>
    </submittedName>
</protein>
<evidence type="ECO:0000313" key="3">
    <source>
        <dbReference type="Proteomes" id="UP001200034"/>
    </source>
</evidence>
<feature type="region of interest" description="Disordered" evidence="1">
    <location>
        <begin position="121"/>
        <end position="140"/>
    </location>
</feature>
<reference evidence="2" key="1">
    <citation type="journal article" date="2021" name="Mol. Ecol. Resour.">
        <title>Phylogenomic analyses of the genus Drosophila reveals genomic signals of climate adaptation.</title>
        <authorList>
            <person name="Li F."/>
            <person name="Rane R.V."/>
            <person name="Luria V."/>
            <person name="Xiong Z."/>
            <person name="Chen J."/>
            <person name="Li Z."/>
            <person name="Catullo R.A."/>
            <person name="Griffin P.C."/>
            <person name="Schiffer M."/>
            <person name="Pearce S."/>
            <person name="Lee S.F."/>
            <person name="McElroy K."/>
            <person name="Stocker A."/>
            <person name="Shirriffs J."/>
            <person name="Cockerell F."/>
            <person name="Coppin C."/>
            <person name="Sgro C.M."/>
            <person name="Karger A."/>
            <person name="Cain J.W."/>
            <person name="Weber J.A."/>
            <person name="Santpere G."/>
            <person name="Kirschner M.W."/>
            <person name="Hoffmann A.A."/>
            <person name="Oakeshott J.G."/>
            <person name="Zhang G."/>
        </authorList>
    </citation>
    <scope>NUCLEOTIDE SEQUENCE</scope>
    <source>
        <strain evidence="2">BGI-SZ-2011g</strain>
    </source>
</reference>
<proteinExistence type="predicted"/>
<name>A0AAD4K8R6_9MUSC</name>
<accession>A0AAD4K8R6</accession>
<feature type="compositionally biased region" description="Basic and acidic residues" evidence="1">
    <location>
        <begin position="346"/>
        <end position="363"/>
    </location>
</feature>
<dbReference type="Proteomes" id="UP001200034">
    <property type="component" value="Unassembled WGS sequence"/>
</dbReference>
<feature type="region of interest" description="Disordered" evidence="1">
    <location>
        <begin position="170"/>
        <end position="251"/>
    </location>
</feature>
<gene>
    <name evidence="2" type="ORF">KR093_000818</name>
</gene>
<dbReference type="AlphaFoldDB" id="A0AAD4K8R6"/>
<comment type="caution">
    <text evidence="2">The sequence shown here is derived from an EMBL/GenBank/DDBJ whole genome shotgun (WGS) entry which is preliminary data.</text>
</comment>
<feature type="region of interest" description="Disordered" evidence="1">
    <location>
        <begin position="339"/>
        <end position="365"/>
    </location>
</feature>